<reference evidence="3 4" key="1">
    <citation type="journal article" date="2019" name="Nat. Microbiol.">
        <title>Mediterranean grassland soil C-N compound turnover is dependent on rainfall and depth, and is mediated by genomically divergent microorganisms.</title>
        <authorList>
            <person name="Diamond S."/>
            <person name="Andeer P.F."/>
            <person name="Li Z."/>
            <person name="Crits-Christoph A."/>
            <person name="Burstein D."/>
            <person name="Anantharaman K."/>
            <person name="Lane K.R."/>
            <person name="Thomas B.C."/>
            <person name="Pan C."/>
            <person name="Northen T.R."/>
            <person name="Banfield J.F."/>
        </authorList>
    </citation>
    <scope>NUCLEOTIDE SEQUENCE [LARGE SCALE GENOMIC DNA]</scope>
    <source>
        <strain evidence="3">WS_11</strain>
    </source>
</reference>
<feature type="compositionally biased region" description="Low complexity" evidence="1">
    <location>
        <begin position="25"/>
        <end position="36"/>
    </location>
</feature>
<keyword evidence="2" id="KW-0732">Signal</keyword>
<evidence type="ECO:0000313" key="3">
    <source>
        <dbReference type="EMBL" id="TMQ73522.1"/>
    </source>
</evidence>
<dbReference type="AlphaFoldDB" id="A0A538UCA0"/>
<proteinExistence type="predicted"/>
<name>A0A538UCA0_UNCEI</name>
<protein>
    <recommendedName>
        <fullName evidence="5">DUF3887 domain-containing protein</fullName>
    </recommendedName>
</protein>
<evidence type="ECO:0000256" key="2">
    <source>
        <dbReference type="SAM" id="SignalP"/>
    </source>
</evidence>
<feature type="signal peptide" evidence="2">
    <location>
        <begin position="1"/>
        <end position="22"/>
    </location>
</feature>
<evidence type="ECO:0008006" key="5">
    <source>
        <dbReference type="Google" id="ProtNLM"/>
    </source>
</evidence>
<feature type="region of interest" description="Disordered" evidence="1">
    <location>
        <begin position="25"/>
        <end position="49"/>
    </location>
</feature>
<dbReference type="EMBL" id="VBPB01000065">
    <property type="protein sequence ID" value="TMQ73522.1"/>
    <property type="molecule type" value="Genomic_DNA"/>
</dbReference>
<organism evidence="3 4">
    <name type="scientific">Eiseniibacteriota bacterium</name>
    <dbReference type="NCBI Taxonomy" id="2212470"/>
    <lineage>
        <taxon>Bacteria</taxon>
        <taxon>Candidatus Eiseniibacteriota</taxon>
    </lineage>
</organism>
<evidence type="ECO:0000256" key="1">
    <source>
        <dbReference type="SAM" id="MobiDB-lite"/>
    </source>
</evidence>
<feature type="compositionally biased region" description="Basic and acidic residues" evidence="1">
    <location>
        <begin position="37"/>
        <end position="49"/>
    </location>
</feature>
<sequence length="162" mass="17166">MSHALSSAVLCSLLLGAAVATAETRPAPSATAPAAHAADRHDADREGWPDTRVGELARGWVSAFSVGPDSMKAFITHHLAASSLASKGVAQRVERYLDLREKYGTLTLVSVVKAEGPKLTAKLMASDATSHEFVFTAQDEAPYQLLSVGIMEPGHFGHMFGH</sequence>
<dbReference type="Proteomes" id="UP000319771">
    <property type="component" value="Unassembled WGS sequence"/>
</dbReference>
<comment type="caution">
    <text evidence="3">The sequence shown here is derived from an EMBL/GenBank/DDBJ whole genome shotgun (WGS) entry which is preliminary data.</text>
</comment>
<feature type="chain" id="PRO_5021699907" description="DUF3887 domain-containing protein" evidence="2">
    <location>
        <begin position="23"/>
        <end position="162"/>
    </location>
</feature>
<evidence type="ECO:0000313" key="4">
    <source>
        <dbReference type="Proteomes" id="UP000319771"/>
    </source>
</evidence>
<accession>A0A538UCA0</accession>
<gene>
    <name evidence="3" type="ORF">E6K81_04340</name>
</gene>